<dbReference type="Proteomes" id="UP000184476">
    <property type="component" value="Unassembled WGS sequence"/>
</dbReference>
<evidence type="ECO:0000256" key="1">
    <source>
        <dbReference type="ARBA" id="ARBA00022679"/>
    </source>
</evidence>
<dbReference type="InterPro" id="IPR000182">
    <property type="entry name" value="GNAT_dom"/>
</dbReference>
<protein>
    <submittedName>
        <fullName evidence="5">Protein N-acetyltransferase, RimJ/RimL family</fullName>
    </submittedName>
</protein>
<organism evidence="5 6">
    <name type="scientific">Seinonella peptonophila</name>
    <dbReference type="NCBI Taxonomy" id="112248"/>
    <lineage>
        <taxon>Bacteria</taxon>
        <taxon>Bacillati</taxon>
        <taxon>Bacillota</taxon>
        <taxon>Bacilli</taxon>
        <taxon>Bacillales</taxon>
        <taxon>Thermoactinomycetaceae</taxon>
        <taxon>Seinonella</taxon>
    </lineage>
</organism>
<dbReference type="CDD" id="cd04301">
    <property type="entry name" value="NAT_SF"/>
    <property type="match status" value="1"/>
</dbReference>
<keyword evidence="1 5" id="KW-0808">Transferase</keyword>
<dbReference type="EMBL" id="FQVL01000018">
    <property type="protein sequence ID" value="SHF37717.1"/>
    <property type="molecule type" value="Genomic_DNA"/>
</dbReference>
<name>A0A1M5B609_9BACL</name>
<dbReference type="Pfam" id="PF13302">
    <property type="entry name" value="Acetyltransf_3"/>
    <property type="match status" value="1"/>
</dbReference>
<dbReference type="Gene3D" id="3.40.630.30">
    <property type="match status" value="1"/>
</dbReference>
<dbReference type="PANTHER" id="PTHR43792">
    <property type="entry name" value="GNAT FAMILY, PUTATIVE (AFU_ORTHOLOGUE AFUA_3G00765)-RELATED-RELATED"/>
    <property type="match status" value="1"/>
</dbReference>
<dbReference type="OrthoDB" id="9785602at2"/>
<keyword evidence="6" id="KW-1185">Reference proteome</keyword>
<dbReference type="PROSITE" id="PS51186">
    <property type="entry name" value="GNAT"/>
    <property type="match status" value="1"/>
</dbReference>
<evidence type="ECO:0000313" key="6">
    <source>
        <dbReference type="Proteomes" id="UP000184476"/>
    </source>
</evidence>
<dbReference type="AlphaFoldDB" id="A0A1M5B609"/>
<gene>
    <name evidence="5" type="ORF">SAMN05444392_11842</name>
</gene>
<evidence type="ECO:0000256" key="3">
    <source>
        <dbReference type="ARBA" id="ARBA00038502"/>
    </source>
</evidence>
<keyword evidence="2" id="KW-0012">Acyltransferase</keyword>
<dbReference type="RefSeq" id="WP_073158059.1">
    <property type="nucleotide sequence ID" value="NZ_FQVL01000018.1"/>
</dbReference>
<reference evidence="5 6" key="1">
    <citation type="submission" date="2016-11" db="EMBL/GenBank/DDBJ databases">
        <authorList>
            <person name="Jaros S."/>
            <person name="Januszkiewicz K."/>
            <person name="Wedrychowicz H."/>
        </authorList>
    </citation>
    <scope>NUCLEOTIDE SEQUENCE [LARGE SCALE GENOMIC DNA]</scope>
    <source>
        <strain evidence="5 6">DSM 44666</strain>
    </source>
</reference>
<dbReference type="InterPro" id="IPR016181">
    <property type="entry name" value="Acyl_CoA_acyltransferase"/>
</dbReference>
<dbReference type="STRING" id="112248.SAMN05444392_11842"/>
<evidence type="ECO:0000313" key="5">
    <source>
        <dbReference type="EMBL" id="SHF37717.1"/>
    </source>
</evidence>
<dbReference type="InterPro" id="IPR051531">
    <property type="entry name" value="N-acetyltransferase"/>
</dbReference>
<feature type="domain" description="N-acetyltransferase" evidence="4">
    <location>
        <begin position="10"/>
        <end position="172"/>
    </location>
</feature>
<dbReference type="PANTHER" id="PTHR43792:SF8">
    <property type="entry name" value="[RIBOSOMAL PROTEIN US5]-ALANINE N-ACETYLTRANSFERASE"/>
    <property type="match status" value="1"/>
</dbReference>
<evidence type="ECO:0000256" key="2">
    <source>
        <dbReference type="ARBA" id="ARBA00023315"/>
    </source>
</evidence>
<proteinExistence type="inferred from homology"/>
<evidence type="ECO:0000259" key="4">
    <source>
        <dbReference type="PROSITE" id="PS51186"/>
    </source>
</evidence>
<comment type="similarity">
    <text evidence="3">Belongs to the acetyltransferase family. RimJ subfamily.</text>
</comment>
<sequence length="181" mass="20858">MVDNLIAKRLFLREFVESDWKDVHKYASQSVVCKYQPWGPNTEEESKTFVEQAIVDSKANPRSRYAFAIIENEKGSLIGAAEINIRDFKNKNGELAYIVHPDYWGMGFATEAAKLFIDFGFSELNLHRIFATCDPRNIASSKVLVKIGMSKEGRMRENVFIKGGWRDSLLFGILKREWKRN</sequence>
<dbReference type="GO" id="GO:0016747">
    <property type="term" value="F:acyltransferase activity, transferring groups other than amino-acyl groups"/>
    <property type="evidence" value="ECO:0007669"/>
    <property type="project" value="InterPro"/>
</dbReference>
<dbReference type="SUPFAM" id="SSF55729">
    <property type="entry name" value="Acyl-CoA N-acyltransferases (Nat)"/>
    <property type="match status" value="1"/>
</dbReference>
<accession>A0A1M5B609</accession>